<reference evidence="2 3" key="2">
    <citation type="submission" date="2018-11" db="EMBL/GenBank/DDBJ databases">
        <authorList>
            <consortium name="Pathogen Informatics"/>
        </authorList>
    </citation>
    <scope>NUCLEOTIDE SEQUENCE [LARGE SCALE GENOMIC DNA]</scope>
</reference>
<feature type="transmembrane region" description="Helical" evidence="1">
    <location>
        <begin position="22"/>
        <end position="44"/>
    </location>
</feature>
<accession>A0A0N4TRN3</accession>
<dbReference type="STRING" id="6280.A0A0N4TRN3"/>
<keyword evidence="1" id="KW-1133">Transmembrane helix</keyword>
<dbReference type="WBParaSite" id="BPAG_0001131501-mRNA-1">
    <property type="protein sequence ID" value="BPAG_0001131501-mRNA-1"/>
    <property type="gene ID" value="BPAG_0001131501"/>
</dbReference>
<name>A0A0N4TRN3_BRUPA</name>
<proteinExistence type="predicted"/>
<dbReference type="Proteomes" id="UP000278627">
    <property type="component" value="Unassembled WGS sequence"/>
</dbReference>
<reference evidence="4" key="1">
    <citation type="submission" date="2017-02" db="UniProtKB">
        <authorList>
            <consortium name="WormBaseParasite"/>
        </authorList>
    </citation>
    <scope>IDENTIFICATION</scope>
</reference>
<evidence type="ECO:0000313" key="4">
    <source>
        <dbReference type="WBParaSite" id="BPAG_0001131501-mRNA-1"/>
    </source>
</evidence>
<evidence type="ECO:0000313" key="3">
    <source>
        <dbReference type="Proteomes" id="UP000278627"/>
    </source>
</evidence>
<organism evidence="4">
    <name type="scientific">Brugia pahangi</name>
    <name type="common">Filarial nematode worm</name>
    <dbReference type="NCBI Taxonomy" id="6280"/>
    <lineage>
        <taxon>Eukaryota</taxon>
        <taxon>Metazoa</taxon>
        <taxon>Ecdysozoa</taxon>
        <taxon>Nematoda</taxon>
        <taxon>Chromadorea</taxon>
        <taxon>Rhabditida</taxon>
        <taxon>Spirurina</taxon>
        <taxon>Spiruromorpha</taxon>
        <taxon>Filarioidea</taxon>
        <taxon>Onchocercidae</taxon>
        <taxon>Brugia</taxon>
    </lineage>
</organism>
<evidence type="ECO:0000256" key="1">
    <source>
        <dbReference type="SAM" id="Phobius"/>
    </source>
</evidence>
<sequence length="49" mass="5586">MDVVRSLLRAVTPLPDGDTADRINYCFSTTLLVILSAFISGWRFKHFIK</sequence>
<dbReference type="EMBL" id="UZAD01013222">
    <property type="protein sequence ID" value="VDN92463.1"/>
    <property type="molecule type" value="Genomic_DNA"/>
</dbReference>
<keyword evidence="3" id="KW-1185">Reference proteome</keyword>
<keyword evidence="1" id="KW-0472">Membrane</keyword>
<dbReference type="AlphaFoldDB" id="A0A0N4TRN3"/>
<protein>
    <submittedName>
        <fullName evidence="4">DUF2905 domain-containing protein</fullName>
    </submittedName>
</protein>
<keyword evidence="1" id="KW-0812">Transmembrane</keyword>
<evidence type="ECO:0000313" key="2">
    <source>
        <dbReference type="EMBL" id="VDN92463.1"/>
    </source>
</evidence>
<gene>
    <name evidence="2" type="ORF">BPAG_LOCUS11277</name>
</gene>